<evidence type="ECO:0000256" key="1">
    <source>
        <dbReference type="SAM" id="SignalP"/>
    </source>
</evidence>
<gene>
    <name evidence="3" type="ORF">FPZ12_033025</name>
</gene>
<feature type="signal peptide" evidence="1">
    <location>
        <begin position="1"/>
        <end position="23"/>
    </location>
</feature>
<dbReference type="GO" id="GO:0016298">
    <property type="term" value="F:lipase activity"/>
    <property type="evidence" value="ECO:0007669"/>
    <property type="project" value="TreeGrafter"/>
</dbReference>
<dbReference type="Pfam" id="PF00561">
    <property type="entry name" value="Abhydrolase_1"/>
    <property type="match status" value="1"/>
</dbReference>
<dbReference type="Proteomes" id="UP000319769">
    <property type="component" value="Unassembled WGS sequence"/>
</dbReference>
<evidence type="ECO:0000259" key="2">
    <source>
        <dbReference type="Pfam" id="PF00561"/>
    </source>
</evidence>
<dbReference type="GO" id="GO:0016042">
    <property type="term" value="P:lipid catabolic process"/>
    <property type="evidence" value="ECO:0007669"/>
    <property type="project" value="InterPro"/>
</dbReference>
<reference evidence="3" key="1">
    <citation type="submission" date="2019-09" db="EMBL/GenBank/DDBJ databases">
        <authorList>
            <person name="Teo W.F.A."/>
            <person name="Duangmal K."/>
        </authorList>
    </citation>
    <scope>NUCLEOTIDE SEQUENCE [LARGE SCALE GENOMIC DNA]</scope>
    <source>
        <strain evidence="3">K81G1</strain>
    </source>
</reference>
<comment type="caution">
    <text evidence="3">The sequence shown here is derived from an EMBL/GenBank/DDBJ whole genome shotgun (WGS) entry which is preliminary data.</text>
</comment>
<dbReference type="InterPro" id="IPR000073">
    <property type="entry name" value="AB_hydrolase_1"/>
</dbReference>
<dbReference type="InterPro" id="IPR029058">
    <property type="entry name" value="AB_hydrolase_fold"/>
</dbReference>
<proteinExistence type="predicted"/>
<organism evidence="3 4">
    <name type="scientific">Amycolatopsis acidicola</name>
    <dbReference type="NCBI Taxonomy" id="2596893"/>
    <lineage>
        <taxon>Bacteria</taxon>
        <taxon>Bacillati</taxon>
        <taxon>Actinomycetota</taxon>
        <taxon>Actinomycetes</taxon>
        <taxon>Pseudonocardiales</taxon>
        <taxon>Pseudonocardiaceae</taxon>
        <taxon>Amycolatopsis</taxon>
    </lineage>
</organism>
<dbReference type="RefSeq" id="WP_144759678.1">
    <property type="nucleotide sequence ID" value="NZ_VMNW02000069.1"/>
</dbReference>
<feature type="chain" id="PRO_5024339835" evidence="1">
    <location>
        <begin position="24"/>
        <end position="286"/>
    </location>
</feature>
<keyword evidence="4" id="KW-1185">Reference proteome</keyword>
<dbReference type="SUPFAM" id="SSF53474">
    <property type="entry name" value="alpha/beta-Hydrolases"/>
    <property type="match status" value="1"/>
</dbReference>
<dbReference type="OrthoDB" id="8871309at2"/>
<dbReference type="PANTHER" id="PTHR32015">
    <property type="entry name" value="FASTING INDUCED LIPASE"/>
    <property type="match status" value="1"/>
</dbReference>
<evidence type="ECO:0000313" key="3">
    <source>
        <dbReference type="EMBL" id="KAA9154069.1"/>
    </source>
</evidence>
<dbReference type="InterPro" id="IPR002918">
    <property type="entry name" value="Lipase_EstA/Esterase_EstB"/>
</dbReference>
<accession>A0A5N0USQ5</accession>
<feature type="domain" description="AB hydrolase-1" evidence="2">
    <location>
        <begin position="41"/>
        <end position="160"/>
    </location>
</feature>
<dbReference type="PANTHER" id="PTHR32015:SF1">
    <property type="entry name" value="LIPASE"/>
    <property type="match status" value="1"/>
</dbReference>
<dbReference type="Gene3D" id="3.40.50.1820">
    <property type="entry name" value="alpha/beta hydrolase"/>
    <property type="match status" value="1"/>
</dbReference>
<keyword evidence="1" id="KW-0732">Signal</keyword>
<name>A0A5N0USQ5_9PSEU</name>
<keyword evidence="3" id="KW-0378">Hydrolase</keyword>
<protein>
    <submittedName>
        <fullName evidence="3">Alpha/beta fold hydrolase</fullName>
    </submittedName>
</protein>
<dbReference type="EMBL" id="VMNW02000069">
    <property type="protein sequence ID" value="KAA9154069.1"/>
    <property type="molecule type" value="Genomic_DNA"/>
</dbReference>
<evidence type="ECO:0000313" key="4">
    <source>
        <dbReference type="Proteomes" id="UP000319769"/>
    </source>
</evidence>
<dbReference type="AlphaFoldDB" id="A0A5N0USQ5"/>
<sequence length="286" mass="29733">MRRLAAVLAVLLTTLLIGPPAGAAPAVNDWSCHPSAAHPDPVVLVHGTGDNKDYTWRLLGPLLVQKGFCTYSLTYGVPADAPASADPVGGLTSMDSSAAELRSFVDKVTSASGAAKVDLVGYSQGTWLGTYYAKLLDGKDKIGRYVSLAPGWQGTDPYGLAELYDLLKGLGLGSIAQAASCAVCPELLKGSDLLTKLQAGGVFLPGITYTNIVSKEDGLVVPWTSGLGHGPNVTNVVLQDACEADHVNHSGMPFDPNALGYVVNALDPADARPVACVPMSPMPPHR</sequence>